<feature type="domain" description="HTH luxR-type" evidence="1">
    <location>
        <begin position="747"/>
        <end position="812"/>
    </location>
</feature>
<evidence type="ECO:0000259" key="1">
    <source>
        <dbReference type="PROSITE" id="PS50043"/>
    </source>
</evidence>
<organism evidence="2 3">
    <name type="scientific">Nocardioides humi</name>
    <dbReference type="NCBI Taxonomy" id="449461"/>
    <lineage>
        <taxon>Bacteria</taxon>
        <taxon>Bacillati</taxon>
        <taxon>Actinomycetota</taxon>
        <taxon>Actinomycetes</taxon>
        <taxon>Propionibacteriales</taxon>
        <taxon>Nocardioidaceae</taxon>
        <taxon>Nocardioides</taxon>
    </lineage>
</organism>
<protein>
    <recommendedName>
        <fullName evidence="1">HTH luxR-type domain-containing protein</fullName>
    </recommendedName>
</protein>
<dbReference type="RefSeq" id="WP_141005385.1">
    <property type="nucleotide sequence ID" value="NZ_BAAAOR010000014.1"/>
</dbReference>
<dbReference type="InterPro" id="IPR016032">
    <property type="entry name" value="Sig_transdc_resp-reg_C-effctor"/>
</dbReference>
<proteinExistence type="predicted"/>
<sequence>MAHSPGATSASSRPLATLHRSRLLDLVASGATPVTVLQAPSGFGKTTLLRQWIAARRAAGEEPCWVALAAGVPELPDEPLLVLDGYERLGAATQEVDAMILERVATRPGVRVVVTTRAATGLADPVRRANGTTTVIGERDLVFTAEETERFLAQDGSTTRAEAGVVHADTRGFPLAVRAASLALRPRRGLPGRSTTGWWIIVACDLSAQLAGPDTWEFVRDTCAAPHLDPELARALSEAPDPAVLMAGLEADGFGRWDVDDAGRPVFRMIDALRDAARAELVATDPERYRWSAGVAATWLHDRGDHVPALELAVAAGRYELAGRIVCSVLAVVPESRVAAQVDLHLSRIPRSVVVQNPRLALARALVLASNPTTRHGAREYFLRVVDQPALDERSAGRPALFVQQVARSVALRHVARYADAGAAARAALAAHDELEPGDDQRLVDVRAGALRHLAYSLFQAGEVERAHAVAARAVAAAQRPWSRTDTAAYAFGLAAIDGRTRTASATAAAAVGETPAHGLAVVGNALLRLDRFDFAGALAEHDEGAFLGTGELWPFVAWTRLQAHLGLGDVGAELERISTALRSRPAPPGVGQNLGTTALHGLVATVLLAQGRGRNAAPLLQAATRWPGQLAPALLLDRLAAGDAQGALDLLPRLQVQPGHTVRSRAGTATLGAAAALRAGCTEAAGALLDQAAALHAEHGVRAHLLHVPAEDLAALRDLALRRGDAAAYLGDDAIGAAGRAVGLDAGVDAVPLTSQEIAVLRASLDHPRRSEVAAALHLSPETVKSHMRSIYRKWGVNSREAAIERGIQLAVLGGPRV</sequence>
<dbReference type="CDD" id="cd06170">
    <property type="entry name" value="LuxR_C_like"/>
    <property type="match status" value="1"/>
</dbReference>
<evidence type="ECO:0000313" key="2">
    <source>
        <dbReference type="EMBL" id="GAA1514312.1"/>
    </source>
</evidence>
<name>A0ABN2AC62_9ACTN</name>
<dbReference type="SUPFAM" id="SSF46894">
    <property type="entry name" value="C-terminal effector domain of the bipartite response regulators"/>
    <property type="match status" value="1"/>
</dbReference>
<accession>A0ABN2AC62</accession>
<dbReference type="InterPro" id="IPR000792">
    <property type="entry name" value="Tscrpt_reg_LuxR_C"/>
</dbReference>
<dbReference type="InterPro" id="IPR036388">
    <property type="entry name" value="WH-like_DNA-bd_sf"/>
</dbReference>
<dbReference type="PROSITE" id="PS50043">
    <property type="entry name" value="HTH_LUXR_2"/>
    <property type="match status" value="1"/>
</dbReference>
<comment type="caution">
    <text evidence="2">The sequence shown here is derived from an EMBL/GenBank/DDBJ whole genome shotgun (WGS) entry which is preliminary data.</text>
</comment>
<evidence type="ECO:0000313" key="3">
    <source>
        <dbReference type="Proteomes" id="UP001500842"/>
    </source>
</evidence>
<reference evidence="2 3" key="1">
    <citation type="journal article" date="2019" name="Int. J. Syst. Evol. Microbiol.">
        <title>The Global Catalogue of Microorganisms (GCM) 10K type strain sequencing project: providing services to taxonomists for standard genome sequencing and annotation.</title>
        <authorList>
            <consortium name="The Broad Institute Genomics Platform"/>
            <consortium name="The Broad Institute Genome Sequencing Center for Infectious Disease"/>
            <person name="Wu L."/>
            <person name="Ma J."/>
        </authorList>
    </citation>
    <scope>NUCLEOTIDE SEQUENCE [LARGE SCALE GENOMIC DNA]</scope>
    <source>
        <strain evidence="2 3">JCM 14942</strain>
    </source>
</reference>
<dbReference type="Proteomes" id="UP001500842">
    <property type="component" value="Unassembled WGS sequence"/>
</dbReference>
<dbReference type="Gene3D" id="1.10.10.10">
    <property type="entry name" value="Winged helix-like DNA-binding domain superfamily/Winged helix DNA-binding domain"/>
    <property type="match status" value="1"/>
</dbReference>
<gene>
    <name evidence="2" type="ORF">GCM10009788_18350</name>
</gene>
<dbReference type="EMBL" id="BAAAOR010000014">
    <property type="protein sequence ID" value="GAA1514312.1"/>
    <property type="molecule type" value="Genomic_DNA"/>
</dbReference>
<keyword evidence="3" id="KW-1185">Reference proteome</keyword>
<dbReference type="Pfam" id="PF00196">
    <property type="entry name" value="GerE"/>
    <property type="match status" value="1"/>
</dbReference>
<dbReference type="SMART" id="SM00421">
    <property type="entry name" value="HTH_LUXR"/>
    <property type="match status" value="1"/>
</dbReference>